<dbReference type="Proteomes" id="UP001322138">
    <property type="component" value="Unassembled WGS sequence"/>
</dbReference>
<dbReference type="GeneID" id="87891966"/>
<gene>
    <name evidence="2" type="ORF">QC761_0071060</name>
</gene>
<feature type="compositionally biased region" description="Low complexity" evidence="1">
    <location>
        <begin position="156"/>
        <end position="183"/>
    </location>
</feature>
<feature type="compositionally biased region" description="Basic residues" evidence="1">
    <location>
        <begin position="146"/>
        <end position="155"/>
    </location>
</feature>
<evidence type="ECO:0000313" key="3">
    <source>
        <dbReference type="Proteomes" id="UP001322138"/>
    </source>
</evidence>
<feature type="region of interest" description="Disordered" evidence="1">
    <location>
        <begin position="310"/>
        <end position="373"/>
    </location>
</feature>
<feature type="region of interest" description="Disordered" evidence="1">
    <location>
        <begin position="135"/>
        <end position="198"/>
    </location>
</feature>
<sequence>MCQGTIYDFWCPCIFHAPSTSFYLQFNIHPPDFNYTFTRRPTTNPLKAHLSKSSHSIVYSQHCAAYKFCDDYLHSGSFNPGDVLDMGGLCPAGHQVTYEREAFISSRLCDACISGGCEENMEFAGVRTVRRSRYGWRSREEEREGRRRSRSRRGRGVSPAGSVRSFDSTGRGRSSSVGSTGTVKGRDMGMEKRGWAGEGEGKTLRAMNMKNLVDKMVQTVSALRIGGGAERQDQPRVMPASDLEAMAEESMPTPLPSRHKPSGKNLEDMFDNSNRPEYDSDQDTVVGASKTTEQKSKVNGKTIAADEIFGVMQEAPTDRSKSRKRRMWTDPRTDEEASRVLRFLRRGKGAAPVETGNSRERSRGQGYERITIE</sequence>
<name>A0ABR0FIW8_9PEZI</name>
<feature type="region of interest" description="Disordered" evidence="1">
    <location>
        <begin position="271"/>
        <end position="298"/>
    </location>
</feature>
<feature type="compositionally biased region" description="Basic and acidic residues" evidence="1">
    <location>
        <begin position="327"/>
        <end position="339"/>
    </location>
</feature>
<dbReference type="RefSeq" id="XP_062732720.1">
    <property type="nucleotide sequence ID" value="XM_062872705.1"/>
</dbReference>
<keyword evidence="3" id="KW-1185">Reference proteome</keyword>
<protein>
    <submittedName>
        <fullName evidence="2">Uncharacterized protein</fullName>
    </submittedName>
</protein>
<comment type="caution">
    <text evidence="2">The sequence shown here is derived from an EMBL/GenBank/DDBJ whole genome shotgun (WGS) entry which is preliminary data.</text>
</comment>
<feature type="compositionally biased region" description="Basic and acidic residues" evidence="1">
    <location>
        <begin position="184"/>
        <end position="198"/>
    </location>
</feature>
<evidence type="ECO:0000313" key="2">
    <source>
        <dbReference type="EMBL" id="KAK4643744.1"/>
    </source>
</evidence>
<organism evidence="2 3">
    <name type="scientific">Podospora bellae-mahoneyi</name>
    <dbReference type="NCBI Taxonomy" id="2093777"/>
    <lineage>
        <taxon>Eukaryota</taxon>
        <taxon>Fungi</taxon>
        <taxon>Dikarya</taxon>
        <taxon>Ascomycota</taxon>
        <taxon>Pezizomycotina</taxon>
        <taxon>Sordariomycetes</taxon>
        <taxon>Sordariomycetidae</taxon>
        <taxon>Sordariales</taxon>
        <taxon>Podosporaceae</taxon>
        <taxon>Podospora</taxon>
    </lineage>
</organism>
<accession>A0ABR0FIW8</accession>
<dbReference type="EMBL" id="JAFFGZ010000006">
    <property type="protein sequence ID" value="KAK4643744.1"/>
    <property type="molecule type" value="Genomic_DNA"/>
</dbReference>
<proteinExistence type="predicted"/>
<reference evidence="2 3" key="1">
    <citation type="journal article" date="2023" name="bioRxiv">
        <title>High-quality genome assemblies of four members of thePodospora anserinaspecies complex.</title>
        <authorList>
            <person name="Ament-Velasquez S.L."/>
            <person name="Vogan A.A."/>
            <person name="Wallerman O."/>
            <person name="Hartmann F."/>
            <person name="Gautier V."/>
            <person name="Silar P."/>
            <person name="Giraud T."/>
            <person name="Johannesson H."/>
        </authorList>
    </citation>
    <scope>NUCLEOTIDE SEQUENCE [LARGE SCALE GENOMIC DNA]</scope>
    <source>
        <strain evidence="2 3">CBS 112042</strain>
    </source>
</reference>
<evidence type="ECO:0000256" key="1">
    <source>
        <dbReference type="SAM" id="MobiDB-lite"/>
    </source>
</evidence>